<keyword evidence="3" id="KW-1185">Reference proteome</keyword>
<gene>
    <name evidence="2" type="ORF">FOL47_001191</name>
</gene>
<evidence type="ECO:0000256" key="1">
    <source>
        <dbReference type="SAM" id="MobiDB-lite"/>
    </source>
</evidence>
<protein>
    <submittedName>
        <fullName evidence="2">Uncharacterized protein</fullName>
    </submittedName>
</protein>
<comment type="caution">
    <text evidence="2">The sequence shown here is derived from an EMBL/GenBank/DDBJ whole genome shotgun (WGS) entry which is preliminary data.</text>
</comment>
<name>A0A7J6MJP1_PERCH</name>
<reference evidence="2 3" key="1">
    <citation type="submission" date="2020-04" db="EMBL/GenBank/DDBJ databases">
        <title>Perkinsus chesapeaki whole genome sequence.</title>
        <authorList>
            <person name="Bogema D.R."/>
        </authorList>
    </citation>
    <scope>NUCLEOTIDE SEQUENCE [LARGE SCALE GENOMIC DNA]</scope>
    <source>
        <strain evidence="2">ATCC PRA-425</strain>
    </source>
</reference>
<sequence>MIVFMSHGPACMMMLRSAVRKLNFLQEVERVPAWDLGYGVSPAFFQGAYLERCLNANIREIVINTVDKQLKDEGYRGASRRQPRNGTVNAVDIDDYDDEDAPSAVTILRCLRVVKMKRQTYARSRSAPVLPARGTAFSAVGQPKGEKALRRKPPEREKGSIDVDHVSNDDGSTRARLTLPWLSAERPRSSTLGLSRKAAIARDQATCRRLKNMGGS</sequence>
<evidence type="ECO:0000313" key="2">
    <source>
        <dbReference type="EMBL" id="KAF4671818.1"/>
    </source>
</evidence>
<feature type="region of interest" description="Disordered" evidence="1">
    <location>
        <begin position="142"/>
        <end position="171"/>
    </location>
</feature>
<feature type="compositionally biased region" description="Basic and acidic residues" evidence="1">
    <location>
        <begin position="144"/>
        <end position="171"/>
    </location>
</feature>
<dbReference type="AlphaFoldDB" id="A0A7J6MJP1"/>
<organism evidence="2 3">
    <name type="scientific">Perkinsus chesapeaki</name>
    <name type="common">Clam parasite</name>
    <name type="synonym">Perkinsus andrewsi</name>
    <dbReference type="NCBI Taxonomy" id="330153"/>
    <lineage>
        <taxon>Eukaryota</taxon>
        <taxon>Sar</taxon>
        <taxon>Alveolata</taxon>
        <taxon>Perkinsozoa</taxon>
        <taxon>Perkinsea</taxon>
        <taxon>Perkinsida</taxon>
        <taxon>Perkinsidae</taxon>
        <taxon>Perkinsus</taxon>
    </lineage>
</organism>
<dbReference type="EMBL" id="JAAPAO010000127">
    <property type="protein sequence ID" value="KAF4671818.1"/>
    <property type="molecule type" value="Genomic_DNA"/>
</dbReference>
<dbReference type="OrthoDB" id="10644180at2759"/>
<dbReference type="Proteomes" id="UP000591131">
    <property type="component" value="Unassembled WGS sequence"/>
</dbReference>
<evidence type="ECO:0000313" key="3">
    <source>
        <dbReference type="Proteomes" id="UP000591131"/>
    </source>
</evidence>
<proteinExistence type="predicted"/>
<accession>A0A7J6MJP1</accession>